<evidence type="ECO:0000256" key="3">
    <source>
        <dbReference type="ARBA" id="ARBA00022630"/>
    </source>
</evidence>
<evidence type="ECO:0000259" key="15">
    <source>
        <dbReference type="SMART" id="SM00904"/>
    </source>
</evidence>
<keyword evidence="7 14" id="KW-0547">Nucleotide-binding</keyword>
<dbReference type="PANTHER" id="PTHR22749">
    <property type="entry name" value="RIBOFLAVIN KINASE/FMN ADENYLYLTRANSFERASE"/>
    <property type="match status" value="1"/>
</dbReference>
<dbReference type="InterPro" id="IPR014729">
    <property type="entry name" value="Rossmann-like_a/b/a_fold"/>
</dbReference>
<evidence type="ECO:0000256" key="10">
    <source>
        <dbReference type="ARBA" id="ARBA00022840"/>
    </source>
</evidence>
<dbReference type="RefSeq" id="WP_291792441.1">
    <property type="nucleotide sequence ID" value="NZ_BAAAPZ010000017.1"/>
</dbReference>
<evidence type="ECO:0000256" key="14">
    <source>
        <dbReference type="PIRNR" id="PIRNR004491"/>
    </source>
</evidence>
<dbReference type="SUPFAM" id="SSF82114">
    <property type="entry name" value="Riboflavin kinase-like"/>
    <property type="match status" value="1"/>
</dbReference>
<dbReference type="PANTHER" id="PTHR22749:SF6">
    <property type="entry name" value="RIBOFLAVIN KINASE"/>
    <property type="match status" value="1"/>
</dbReference>
<comment type="pathway">
    <text evidence="2 14">Cofactor biosynthesis; FMN biosynthesis; FMN from riboflavin (ATP route): step 1/1.</text>
</comment>
<feature type="domain" description="Riboflavin kinase" evidence="15">
    <location>
        <begin position="182"/>
        <end position="311"/>
    </location>
</feature>
<comment type="catalytic activity">
    <reaction evidence="12 14">
        <text>riboflavin + ATP = FMN + ADP + H(+)</text>
        <dbReference type="Rhea" id="RHEA:14357"/>
        <dbReference type="ChEBI" id="CHEBI:15378"/>
        <dbReference type="ChEBI" id="CHEBI:30616"/>
        <dbReference type="ChEBI" id="CHEBI:57986"/>
        <dbReference type="ChEBI" id="CHEBI:58210"/>
        <dbReference type="ChEBI" id="CHEBI:456216"/>
        <dbReference type="EC" id="2.7.1.26"/>
    </reaction>
</comment>
<evidence type="ECO:0000256" key="1">
    <source>
        <dbReference type="ARBA" id="ARBA00004726"/>
    </source>
</evidence>
<accession>A0ABN2X2Z9</accession>
<keyword evidence="17" id="KW-1185">Reference proteome</keyword>
<dbReference type="Gene3D" id="2.40.30.30">
    <property type="entry name" value="Riboflavin kinase-like"/>
    <property type="match status" value="1"/>
</dbReference>
<sequence length="317" mass="34261">MDIFANPEDIPADYGPTVVGIGNFDGVHRGHRVVLSTLVRVGADRGLRSLVVTFDPHPRTVHQPDVAVEQICSLSQRLELIAELGVDGAVVQAYSLEWADQSAEEFVLDYLVRGLRAAAIVVGTDVRFGRDNSGDLSTLRRLGAEHGFDVVVIDEVGEGSRYSSTSIRALIDAGEVRAAAAELGYNHTLVGTVVHGEKRGREMGFPTANLDVAADGHVPADGVYAGWMHFPARDLRLPTAISVGTNPTFHGSVRTVEGYAIDVEFADLDVYGETMEVEFVERIRGQVAFRGMGPLIEQMHADVDRARAVLGLQTPFS</sequence>
<reference evidence="16 17" key="1">
    <citation type="journal article" date="2019" name="Int. J. Syst. Evol. Microbiol.">
        <title>The Global Catalogue of Microorganisms (GCM) 10K type strain sequencing project: providing services to taxonomists for standard genome sequencing and annotation.</title>
        <authorList>
            <consortium name="The Broad Institute Genomics Platform"/>
            <consortium name="The Broad Institute Genome Sequencing Center for Infectious Disease"/>
            <person name="Wu L."/>
            <person name="Ma J."/>
        </authorList>
    </citation>
    <scope>NUCLEOTIDE SEQUENCE [LARGE SCALE GENOMIC DNA]</scope>
    <source>
        <strain evidence="16 17">JCM 15900</strain>
    </source>
</reference>
<dbReference type="SUPFAM" id="SSF52374">
    <property type="entry name" value="Nucleotidylyl transferase"/>
    <property type="match status" value="1"/>
</dbReference>
<keyword evidence="4 14" id="KW-0288">FMN</keyword>
<evidence type="ECO:0000256" key="9">
    <source>
        <dbReference type="ARBA" id="ARBA00022827"/>
    </source>
</evidence>
<keyword evidence="8 14" id="KW-0418">Kinase</keyword>
<dbReference type="CDD" id="cd02064">
    <property type="entry name" value="FAD_synthetase_N"/>
    <property type="match status" value="1"/>
</dbReference>
<dbReference type="InterPro" id="IPR002606">
    <property type="entry name" value="Riboflavin_kinase_bac"/>
</dbReference>
<evidence type="ECO:0000256" key="6">
    <source>
        <dbReference type="ARBA" id="ARBA00022695"/>
    </source>
</evidence>
<evidence type="ECO:0000256" key="11">
    <source>
        <dbReference type="ARBA" id="ARBA00023268"/>
    </source>
</evidence>
<dbReference type="PIRSF" id="PIRSF004491">
    <property type="entry name" value="FAD_Synth"/>
    <property type="match status" value="1"/>
</dbReference>
<dbReference type="EC" id="2.7.1.26" evidence="14"/>
<keyword evidence="10 14" id="KW-0067">ATP-binding</keyword>
<evidence type="ECO:0000313" key="17">
    <source>
        <dbReference type="Proteomes" id="UP001500984"/>
    </source>
</evidence>
<dbReference type="InterPro" id="IPR023465">
    <property type="entry name" value="Riboflavin_kinase_dom_sf"/>
</dbReference>
<dbReference type="GO" id="GO:0016301">
    <property type="term" value="F:kinase activity"/>
    <property type="evidence" value="ECO:0007669"/>
    <property type="project" value="UniProtKB-KW"/>
</dbReference>
<keyword evidence="3 14" id="KW-0285">Flavoprotein</keyword>
<comment type="caution">
    <text evidence="16">The sequence shown here is derived from an EMBL/GenBank/DDBJ whole genome shotgun (WGS) entry which is preliminary data.</text>
</comment>
<protein>
    <recommendedName>
        <fullName evidence="14">Riboflavin biosynthesis protein</fullName>
    </recommendedName>
    <domain>
        <recommendedName>
            <fullName evidence="14">Riboflavin kinase</fullName>
            <ecNumber evidence="14">2.7.1.26</ecNumber>
        </recommendedName>
        <alternativeName>
            <fullName evidence="14">Flavokinase</fullName>
        </alternativeName>
    </domain>
    <domain>
        <recommendedName>
            <fullName evidence="14">FMN adenylyltransferase</fullName>
            <ecNumber evidence="14">2.7.7.2</ecNumber>
        </recommendedName>
        <alternativeName>
            <fullName evidence="14">FAD pyrophosphorylase</fullName>
        </alternativeName>
        <alternativeName>
            <fullName evidence="14">FAD synthase</fullName>
        </alternativeName>
    </domain>
</protein>
<gene>
    <name evidence="16" type="ORF">GCM10009823_27030</name>
</gene>
<evidence type="ECO:0000256" key="4">
    <source>
        <dbReference type="ARBA" id="ARBA00022643"/>
    </source>
</evidence>
<comment type="catalytic activity">
    <reaction evidence="13 14">
        <text>FMN + ATP + H(+) = FAD + diphosphate</text>
        <dbReference type="Rhea" id="RHEA:17237"/>
        <dbReference type="ChEBI" id="CHEBI:15378"/>
        <dbReference type="ChEBI" id="CHEBI:30616"/>
        <dbReference type="ChEBI" id="CHEBI:33019"/>
        <dbReference type="ChEBI" id="CHEBI:57692"/>
        <dbReference type="ChEBI" id="CHEBI:58210"/>
        <dbReference type="EC" id="2.7.7.2"/>
    </reaction>
</comment>
<dbReference type="EMBL" id="BAAAPZ010000017">
    <property type="protein sequence ID" value="GAA2103245.1"/>
    <property type="molecule type" value="Genomic_DNA"/>
</dbReference>
<organism evidence="16 17">
    <name type="scientific">Brevibacterium salitolerans</name>
    <dbReference type="NCBI Taxonomy" id="1403566"/>
    <lineage>
        <taxon>Bacteria</taxon>
        <taxon>Bacillati</taxon>
        <taxon>Actinomycetota</taxon>
        <taxon>Actinomycetes</taxon>
        <taxon>Micrococcales</taxon>
        <taxon>Brevibacteriaceae</taxon>
        <taxon>Brevibacterium</taxon>
    </lineage>
</organism>
<dbReference type="InterPro" id="IPR023468">
    <property type="entry name" value="Riboflavin_kinase"/>
</dbReference>
<comment type="pathway">
    <text evidence="1 14">Cofactor biosynthesis; FAD biosynthesis; FAD from FMN: step 1/1.</text>
</comment>
<proteinExistence type="inferred from homology"/>
<evidence type="ECO:0000256" key="7">
    <source>
        <dbReference type="ARBA" id="ARBA00022741"/>
    </source>
</evidence>
<keyword evidence="11" id="KW-0511">Multifunctional enzyme</keyword>
<dbReference type="Pfam" id="PF01687">
    <property type="entry name" value="Flavokinase"/>
    <property type="match status" value="1"/>
</dbReference>
<evidence type="ECO:0000313" key="16">
    <source>
        <dbReference type="EMBL" id="GAA2103245.1"/>
    </source>
</evidence>
<keyword evidence="6 14" id="KW-0548">Nucleotidyltransferase</keyword>
<name>A0ABN2X2Z9_9MICO</name>
<evidence type="ECO:0000256" key="8">
    <source>
        <dbReference type="ARBA" id="ARBA00022777"/>
    </source>
</evidence>
<dbReference type="NCBIfam" id="TIGR00083">
    <property type="entry name" value="ribF"/>
    <property type="match status" value="1"/>
</dbReference>
<dbReference type="Pfam" id="PF06574">
    <property type="entry name" value="FAD_syn"/>
    <property type="match status" value="1"/>
</dbReference>
<evidence type="ECO:0000256" key="13">
    <source>
        <dbReference type="ARBA" id="ARBA00049494"/>
    </source>
</evidence>
<dbReference type="Proteomes" id="UP001500984">
    <property type="component" value="Unassembled WGS sequence"/>
</dbReference>
<dbReference type="EC" id="2.7.7.2" evidence="14"/>
<dbReference type="SMART" id="SM00904">
    <property type="entry name" value="Flavokinase"/>
    <property type="match status" value="1"/>
</dbReference>
<dbReference type="InterPro" id="IPR015864">
    <property type="entry name" value="FAD_synthase"/>
</dbReference>
<keyword evidence="5 14" id="KW-0808">Transferase</keyword>
<keyword evidence="9 14" id="KW-0274">FAD</keyword>
<dbReference type="NCBIfam" id="NF004160">
    <property type="entry name" value="PRK05627.1-3"/>
    <property type="match status" value="1"/>
</dbReference>
<comment type="similarity">
    <text evidence="14">Belongs to the ribF family.</text>
</comment>
<evidence type="ECO:0000256" key="12">
    <source>
        <dbReference type="ARBA" id="ARBA00047880"/>
    </source>
</evidence>
<evidence type="ECO:0000256" key="5">
    <source>
        <dbReference type="ARBA" id="ARBA00022679"/>
    </source>
</evidence>
<dbReference type="InterPro" id="IPR015865">
    <property type="entry name" value="Riboflavin_kinase_bac/euk"/>
</dbReference>
<dbReference type="Gene3D" id="3.40.50.620">
    <property type="entry name" value="HUPs"/>
    <property type="match status" value="1"/>
</dbReference>
<evidence type="ECO:0000256" key="2">
    <source>
        <dbReference type="ARBA" id="ARBA00005201"/>
    </source>
</evidence>